<evidence type="ECO:0000313" key="2">
    <source>
        <dbReference type="Proteomes" id="UP000095283"/>
    </source>
</evidence>
<feature type="transmembrane region" description="Helical" evidence="1">
    <location>
        <begin position="6"/>
        <end position="23"/>
    </location>
</feature>
<name>A0A1I7WDE0_HETBA</name>
<evidence type="ECO:0000256" key="1">
    <source>
        <dbReference type="SAM" id="Phobius"/>
    </source>
</evidence>
<keyword evidence="1" id="KW-0812">Transmembrane</keyword>
<evidence type="ECO:0000313" key="3">
    <source>
        <dbReference type="WBParaSite" id="Hba_02766"/>
    </source>
</evidence>
<reference evidence="3" key="1">
    <citation type="submission" date="2016-11" db="UniProtKB">
        <authorList>
            <consortium name="WormBaseParasite"/>
        </authorList>
    </citation>
    <scope>IDENTIFICATION</scope>
</reference>
<dbReference type="Proteomes" id="UP000095283">
    <property type="component" value="Unplaced"/>
</dbReference>
<keyword evidence="1" id="KW-0472">Membrane</keyword>
<proteinExistence type="predicted"/>
<organism evidence="2 3">
    <name type="scientific">Heterorhabditis bacteriophora</name>
    <name type="common">Entomopathogenic nematode worm</name>
    <dbReference type="NCBI Taxonomy" id="37862"/>
    <lineage>
        <taxon>Eukaryota</taxon>
        <taxon>Metazoa</taxon>
        <taxon>Ecdysozoa</taxon>
        <taxon>Nematoda</taxon>
        <taxon>Chromadorea</taxon>
        <taxon>Rhabditida</taxon>
        <taxon>Rhabditina</taxon>
        <taxon>Rhabditomorpha</taxon>
        <taxon>Strongyloidea</taxon>
        <taxon>Heterorhabditidae</taxon>
        <taxon>Heterorhabditis</taxon>
    </lineage>
</organism>
<dbReference type="AlphaFoldDB" id="A0A1I7WDE0"/>
<keyword evidence="2" id="KW-1185">Reference proteome</keyword>
<protein>
    <submittedName>
        <fullName evidence="3">NADH dehydrogenase subunit 5</fullName>
    </submittedName>
</protein>
<dbReference type="WBParaSite" id="Hba_02766">
    <property type="protein sequence ID" value="Hba_02766"/>
    <property type="gene ID" value="Hba_02766"/>
</dbReference>
<accession>A0A1I7WDE0</accession>
<keyword evidence="1" id="KW-1133">Transmembrane helix</keyword>
<sequence length="24" mass="2896">MFYTILSHPIILLFYVMPIFIPLI</sequence>